<evidence type="ECO:0000256" key="1">
    <source>
        <dbReference type="SAM" id="SignalP"/>
    </source>
</evidence>
<protein>
    <submittedName>
        <fullName evidence="3">SEA domain-containing protein</fullName>
    </submittedName>
</protein>
<name>A0A0R3S493_9BILA</name>
<dbReference type="Proteomes" id="UP000050640">
    <property type="component" value="Unplaced"/>
</dbReference>
<sequence length="191" mass="22000">MFSIKNTIFFLSVLIIKFPSSPSSSRTNQPDPFDTTTLLPNFTSQPFPPLFPTPLPPYKPIITTLPNPTDRLQRRTFLCQMFILNQANEAYANRNGFEYRQASQMIQNAMHSQLKQSALKPYLENVNVWYLYNRTPHLAVEFSIILLLPSHTNISATSVRNVFFSILPEIEEQLNGSHIDRNSISVQYLYN</sequence>
<keyword evidence="2" id="KW-1185">Reference proteome</keyword>
<feature type="signal peptide" evidence="1">
    <location>
        <begin position="1"/>
        <end position="25"/>
    </location>
</feature>
<dbReference type="InterPro" id="IPR036364">
    <property type="entry name" value="SEA_dom_sf"/>
</dbReference>
<dbReference type="SUPFAM" id="SSF82671">
    <property type="entry name" value="SEA domain"/>
    <property type="match status" value="1"/>
</dbReference>
<organism evidence="2 3">
    <name type="scientific">Elaeophora elaphi</name>
    <dbReference type="NCBI Taxonomy" id="1147741"/>
    <lineage>
        <taxon>Eukaryota</taxon>
        <taxon>Metazoa</taxon>
        <taxon>Ecdysozoa</taxon>
        <taxon>Nematoda</taxon>
        <taxon>Chromadorea</taxon>
        <taxon>Rhabditida</taxon>
        <taxon>Spirurina</taxon>
        <taxon>Spiruromorpha</taxon>
        <taxon>Filarioidea</taxon>
        <taxon>Onchocercidae</taxon>
        <taxon>Elaeophora</taxon>
    </lineage>
</organism>
<feature type="chain" id="PRO_5006448005" evidence="1">
    <location>
        <begin position="26"/>
        <end position="191"/>
    </location>
</feature>
<dbReference type="AlphaFoldDB" id="A0A0R3S493"/>
<dbReference type="WBParaSite" id="EEL_0000960801-mRNA-1">
    <property type="protein sequence ID" value="EEL_0000960801-mRNA-1"/>
    <property type="gene ID" value="EEL_0000960801"/>
</dbReference>
<accession>A0A0R3S493</accession>
<evidence type="ECO:0000313" key="2">
    <source>
        <dbReference type="Proteomes" id="UP000050640"/>
    </source>
</evidence>
<keyword evidence="1" id="KW-0732">Signal</keyword>
<evidence type="ECO:0000313" key="3">
    <source>
        <dbReference type="WBParaSite" id="EEL_0000960801-mRNA-1"/>
    </source>
</evidence>
<reference evidence="3" key="1">
    <citation type="submission" date="2017-02" db="UniProtKB">
        <authorList>
            <consortium name="WormBaseParasite"/>
        </authorList>
    </citation>
    <scope>IDENTIFICATION</scope>
</reference>
<proteinExistence type="predicted"/>